<dbReference type="Proteomes" id="UP001177003">
    <property type="component" value="Chromosome 0"/>
</dbReference>
<keyword evidence="2" id="KW-1185">Reference proteome</keyword>
<reference evidence="1" key="1">
    <citation type="submission" date="2023-04" db="EMBL/GenBank/DDBJ databases">
        <authorList>
            <person name="Vijverberg K."/>
            <person name="Xiong W."/>
            <person name="Schranz E."/>
        </authorList>
    </citation>
    <scope>NUCLEOTIDE SEQUENCE</scope>
</reference>
<gene>
    <name evidence="1" type="ORF">LSALG_LOCUS2504</name>
</gene>
<sequence length="125" mass="14570">MSFSFYLKHMKPQFETLSVNKIIVIKVTGPIETESFPNAMFKLARGSACQAYEFTLKDLPCLNRHNWIMLYNLLLKEKEKYEPVMTHLQLMIKSYIHEVGLMDVDIVAVLRKKSNVVPKEAPMDY</sequence>
<accession>A0AA35V4I2</accession>
<name>A0AA35V4I2_LACSI</name>
<proteinExistence type="predicted"/>
<evidence type="ECO:0000313" key="1">
    <source>
        <dbReference type="EMBL" id="CAI9261729.1"/>
    </source>
</evidence>
<dbReference type="EMBL" id="OX465086">
    <property type="protein sequence ID" value="CAI9261729.1"/>
    <property type="molecule type" value="Genomic_DNA"/>
</dbReference>
<evidence type="ECO:0000313" key="2">
    <source>
        <dbReference type="Proteomes" id="UP001177003"/>
    </source>
</evidence>
<dbReference type="AlphaFoldDB" id="A0AA35V4I2"/>
<organism evidence="1 2">
    <name type="scientific">Lactuca saligna</name>
    <name type="common">Willowleaf lettuce</name>
    <dbReference type="NCBI Taxonomy" id="75948"/>
    <lineage>
        <taxon>Eukaryota</taxon>
        <taxon>Viridiplantae</taxon>
        <taxon>Streptophyta</taxon>
        <taxon>Embryophyta</taxon>
        <taxon>Tracheophyta</taxon>
        <taxon>Spermatophyta</taxon>
        <taxon>Magnoliopsida</taxon>
        <taxon>eudicotyledons</taxon>
        <taxon>Gunneridae</taxon>
        <taxon>Pentapetalae</taxon>
        <taxon>asterids</taxon>
        <taxon>campanulids</taxon>
        <taxon>Asterales</taxon>
        <taxon>Asteraceae</taxon>
        <taxon>Cichorioideae</taxon>
        <taxon>Cichorieae</taxon>
        <taxon>Lactucinae</taxon>
        <taxon>Lactuca</taxon>
    </lineage>
</organism>
<protein>
    <submittedName>
        <fullName evidence="1">Uncharacterized protein</fullName>
    </submittedName>
</protein>